<sequence>MIHEAESEPPPGKIMAMIPKESALWLRKNIGRTPAGAGGKPLNDLETTSLPIKTAADLQQAIREDDLGVESLSLYEELFPEEALAREKREKKALENLEKLPAFNWTSDFRRGAEYEREQARERERRRAALTSIPARPVAEDRTLLKGSARKPIQPESWKRDISGTKRYAVLVLSSCSTSLEESDFYRVTAQGEHVEDWTRGIVKVIPARDNMTLEPLGKYYLVFSSLAAASDYLSRTLDLKEFAGYDDFTRHHRARRMGEDQDMMIQSFSLVPADGQLSLKMLVPPFSKGVKWMLEAGGPAPLVGRQTKAQDIVLFTTDGRGGFIDKSTLTRALADDGLRRNLHWRFAGDREEAVVRLETNLLKEEAAERRKVTYKGAARYTIAFKDSNEARRFVREWHRRPFPLTTLGRLKEHTGDEPLPTVHAEICW</sequence>
<evidence type="ECO:0000313" key="2">
    <source>
        <dbReference type="Proteomes" id="UP000006753"/>
    </source>
</evidence>
<dbReference type="eggNOG" id="ENOG502SPB4">
    <property type="taxonomic scope" value="Eukaryota"/>
</dbReference>
<gene>
    <name evidence="1" type="ORF">MBM_00621</name>
</gene>
<dbReference type="KEGG" id="mbe:MBM_00621"/>
<protein>
    <submittedName>
        <fullName evidence="1">Uncharacterized protein</fullName>
    </submittedName>
</protein>
<name>K1XLS1_MARBU</name>
<dbReference type="OrthoDB" id="5332316at2759"/>
<organism evidence="1 2">
    <name type="scientific">Marssonina brunnea f. sp. multigermtubi (strain MB_m1)</name>
    <name type="common">Marssonina leaf spot fungus</name>
    <dbReference type="NCBI Taxonomy" id="1072389"/>
    <lineage>
        <taxon>Eukaryota</taxon>
        <taxon>Fungi</taxon>
        <taxon>Dikarya</taxon>
        <taxon>Ascomycota</taxon>
        <taxon>Pezizomycotina</taxon>
        <taxon>Leotiomycetes</taxon>
        <taxon>Helotiales</taxon>
        <taxon>Drepanopezizaceae</taxon>
        <taxon>Drepanopeziza</taxon>
    </lineage>
</organism>
<dbReference type="AlphaFoldDB" id="K1XLS1"/>
<evidence type="ECO:0000313" key="1">
    <source>
        <dbReference type="EMBL" id="EKD21508.1"/>
    </source>
</evidence>
<keyword evidence="2" id="KW-1185">Reference proteome</keyword>
<dbReference type="EMBL" id="JH921428">
    <property type="protein sequence ID" value="EKD21508.1"/>
    <property type="molecule type" value="Genomic_DNA"/>
</dbReference>
<dbReference type="GeneID" id="18756556"/>
<dbReference type="Proteomes" id="UP000006753">
    <property type="component" value="Unassembled WGS sequence"/>
</dbReference>
<dbReference type="HOGENOM" id="CLU_045435_2_1_1"/>
<accession>K1XLS1</accession>
<dbReference type="OMA" id="RSNTWIL"/>
<dbReference type="InParanoid" id="K1XLS1"/>
<proteinExistence type="predicted"/>
<reference evidence="1 2" key="1">
    <citation type="journal article" date="2012" name="BMC Genomics">
        <title>Sequencing the genome of Marssonina brunnea reveals fungus-poplar co-evolution.</title>
        <authorList>
            <person name="Zhu S."/>
            <person name="Cao Y.-Z."/>
            <person name="Jiang C."/>
            <person name="Tan B.-Y."/>
            <person name="Wang Z."/>
            <person name="Feng S."/>
            <person name="Zhang L."/>
            <person name="Su X.-H."/>
            <person name="Brejova B."/>
            <person name="Vinar T."/>
            <person name="Xu M."/>
            <person name="Wang M.-X."/>
            <person name="Zhang S.-G."/>
            <person name="Huang M.-R."/>
            <person name="Wu R."/>
            <person name="Zhou Y."/>
        </authorList>
    </citation>
    <scope>NUCLEOTIDE SEQUENCE [LARGE SCALE GENOMIC DNA]</scope>
    <source>
        <strain evidence="1 2">MB_m1</strain>
    </source>
</reference>